<protein>
    <submittedName>
        <fullName evidence="2">NADH:ubiquinone oxidoreductase subunit</fullName>
    </submittedName>
</protein>
<dbReference type="GO" id="GO:0045271">
    <property type="term" value="C:respiratory chain complex I"/>
    <property type="evidence" value="ECO:0007669"/>
    <property type="project" value="InterPro"/>
</dbReference>
<name>A0A1C3UKC5_9HYPH</name>
<dbReference type="Proteomes" id="UP000186228">
    <property type="component" value="Unassembled WGS sequence"/>
</dbReference>
<keyword evidence="2" id="KW-0830">Ubiquinone</keyword>
<keyword evidence="3" id="KW-1185">Reference proteome</keyword>
<dbReference type="OrthoDB" id="9795340at2"/>
<dbReference type="GO" id="GO:0006979">
    <property type="term" value="P:response to oxidative stress"/>
    <property type="evidence" value="ECO:0007669"/>
    <property type="project" value="TreeGrafter"/>
</dbReference>
<dbReference type="EMBL" id="FMAC01000002">
    <property type="protein sequence ID" value="SCB15950.1"/>
    <property type="molecule type" value="Genomic_DNA"/>
</dbReference>
<dbReference type="AlphaFoldDB" id="A0A1C3UKC5"/>
<organism evidence="2 3">
    <name type="scientific">Rhizobium hainanense</name>
    <dbReference type="NCBI Taxonomy" id="52131"/>
    <lineage>
        <taxon>Bacteria</taxon>
        <taxon>Pseudomonadati</taxon>
        <taxon>Pseudomonadota</taxon>
        <taxon>Alphaproteobacteria</taxon>
        <taxon>Hyphomicrobiales</taxon>
        <taxon>Rhizobiaceae</taxon>
        <taxon>Rhizobium/Agrobacterium group</taxon>
        <taxon>Rhizobium</taxon>
    </lineage>
</organism>
<sequence>MWNFIVQTFTWWNGQTMGTRFATWRFGKRVGEDEFGNVYYEGGTSSYGLPKRWVIYKGYAEASAIPPGWHGWMHHRTDVPPSKENYAVKDWQKEHRANPTGSPQAYRPPGSLAVAGERPRVTGDYDAWTPGN</sequence>
<proteinExistence type="predicted"/>
<dbReference type="Pfam" id="PF05071">
    <property type="entry name" value="NDUFA12"/>
    <property type="match status" value="1"/>
</dbReference>
<dbReference type="InterPro" id="IPR007763">
    <property type="entry name" value="NDUFA12"/>
</dbReference>
<dbReference type="STRING" id="52131.GA0061100_102481"/>
<reference evidence="3" key="1">
    <citation type="submission" date="2016-08" db="EMBL/GenBank/DDBJ databases">
        <authorList>
            <person name="Varghese N."/>
            <person name="Submissions Spin"/>
        </authorList>
    </citation>
    <scope>NUCLEOTIDE SEQUENCE [LARGE SCALE GENOMIC DNA]</scope>
    <source>
        <strain evidence="3">CCBAU 57015</strain>
    </source>
</reference>
<evidence type="ECO:0000313" key="3">
    <source>
        <dbReference type="Proteomes" id="UP000186228"/>
    </source>
</evidence>
<gene>
    <name evidence="2" type="ORF">GA0061100_102481</name>
</gene>
<accession>A0A1C3UKC5</accession>
<evidence type="ECO:0000313" key="2">
    <source>
        <dbReference type="EMBL" id="SCB15950.1"/>
    </source>
</evidence>
<feature type="region of interest" description="Disordered" evidence="1">
    <location>
        <begin position="91"/>
        <end position="132"/>
    </location>
</feature>
<dbReference type="PANTHER" id="PTHR12910:SF2">
    <property type="entry name" value="NADH DEHYDROGENASE [UBIQUINONE] 1 ALPHA SUBCOMPLEX SUBUNIT 12"/>
    <property type="match status" value="1"/>
</dbReference>
<dbReference type="RefSeq" id="WP_075852323.1">
    <property type="nucleotide sequence ID" value="NZ_FMAC01000002.1"/>
</dbReference>
<dbReference type="NCBIfam" id="NF006040">
    <property type="entry name" value="PRK08183.1"/>
    <property type="match status" value="1"/>
</dbReference>
<evidence type="ECO:0000256" key="1">
    <source>
        <dbReference type="SAM" id="MobiDB-lite"/>
    </source>
</evidence>
<dbReference type="PANTHER" id="PTHR12910">
    <property type="entry name" value="NADH-UBIQUINONE OXIDOREDUCTASE SUBUNIT B17.2"/>
    <property type="match status" value="1"/>
</dbReference>